<protein>
    <recommendedName>
        <fullName evidence="3">Tetratricopeptide repeat protein</fullName>
    </recommendedName>
</protein>
<dbReference type="SUPFAM" id="SSF48452">
    <property type="entry name" value="TPR-like"/>
    <property type="match status" value="1"/>
</dbReference>
<dbReference type="InterPro" id="IPR011990">
    <property type="entry name" value="TPR-like_helical_dom_sf"/>
</dbReference>
<dbReference type="Proteomes" id="UP001226762">
    <property type="component" value="Unassembled WGS sequence"/>
</dbReference>
<dbReference type="AlphaFoldDB" id="A0AAE3WGJ1"/>
<evidence type="ECO:0000313" key="1">
    <source>
        <dbReference type="EMBL" id="MDQ2092219.1"/>
    </source>
</evidence>
<reference evidence="1" key="2">
    <citation type="submission" date="2023-02" db="EMBL/GenBank/DDBJ databases">
        <title>'Rhodoalgimonas zhirmunskyi' gen. nov., isolated from a red alga.</title>
        <authorList>
            <person name="Nedashkovskaya O.I."/>
            <person name="Otstavnykh N.Y."/>
            <person name="Bystritskaya E.P."/>
            <person name="Balabanova L.A."/>
            <person name="Isaeva M.P."/>
        </authorList>
    </citation>
    <scope>NUCLEOTIDE SEQUENCE</scope>
    <source>
        <strain evidence="1">KCTC 52189</strain>
    </source>
</reference>
<comment type="caution">
    <text evidence="1">The sequence shown here is derived from an EMBL/GenBank/DDBJ whole genome shotgun (WGS) entry which is preliminary data.</text>
</comment>
<dbReference type="EMBL" id="JANHAX010000008">
    <property type="protein sequence ID" value="MDQ2092219.1"/>
    <property type="molecule type" value="Genomic_DNA"/>
</dbReference>
<dbReference type="Gene3D" id="1.25.40.10">
    <property type="entry name" value="Tetratricopeptide repeat domain"/>
    <property type="match status" value="1"/>
</dbReference>
<reference evidence="1" key="1">
    <citation type="submission" date="2022-07" db="EMBL/GenBank/DDBJ databases">
        <authorList>
            <person name="Otstavnykh N."/>
            <person name="Isaeva M."/>
            <person name="Bystritskaya E."/>
        </authorList>
    </citation>
    <scope>NUCLEOTIDE SEQUENCE</scope>
    <source>
        <strain evidence="1">KCTC 52189</strain>
    </source>
</reference>
<name>A0AAE3WGJ1_9RHOB</name>
<evidence type="ECO:0000313" key="2">
    <source>
        <dbReference type="Proteomes" id="UP001226762"/>
    </source>
</evidence>
<accession>A0AAE3WGJ1</accession>
<sequence>MQAGRTARAGLFGVAVVALVACEEGAPFGHQTFRAQYAVARDALENGHYEKAGRSYQRLMEQAGPFAPRIRLEYAHTLLRKGDYAQAAAQAGTLVQGEKGAARAAALAVKATAEHEIALQMLAAGNRNEGKSYLESADRGMAEVLKTHPELDPIGSLAARRASIKVRKSAL</sequence>
<gene>
    <name evidence="1" type="ORF">NO357_20130</name>
</gene>
<dbReference type="PROSITE" id="PS51257">
    <property type="entry name" value="PROKAR_LIPOPROTEIN"/>
    <property type="match status" value="1"/>
</dbReference>
<organism evidence="1 2">
    <name type="scientific">Marimonas arenosa</name>
    <dbReference type="NCBI Taxonomy" id="1795305"/>
    <lineage>
        <taxon>Bacteria</taxon>
        <taxon>Pseudomonadati</taxon>
        <taxon>Pseudomonadota</taxon>
        <taxon>Alphaproteobacteria</taxon>
        <taxon>Rhodobacterales</taxon>
        <taxon>Paracoccaceae</taxon>
        <taxon>Marimonas</taxon>
    </lineage>
</organism>
<evidence type="ECO:0008006" key="3">
    <source>
        <dbReference type="Google" id="ProtNLM"/>
    </source>
</evidence>
<proteinExistence type="predicted"/>
<keyword evidence="2" id="KW-1185">Reference proteome</keyword>
<dbReference type="RefSeq" id="WP_306737530.1">
    <property type="nucleotide sequence ID" value="NZ_JANHAX010000008.1"/>
</dbReference>